<keyword evidence="3" id="KW-1185">Reference proteome</keyword>
<proteinExistence type="predicted"/>
<dbReference type="AlphaFoldDB" id="A0ABD0K6N4"/>
<reference evidence="2 3" key="1">
    <citation type="journal article" date="2023" name="Sci. Data">
        <title>Genome assembly of the Korean intertidal mud-creeper Batillaria attramentaria.</title>
        <authorList>
            <person name="Patra A.K."/>
            <person name="Ho P.T."/>
            <person name="Jun S."/>
            <person name="Lee S.J."/>
            <person name="Kim Y."/>
            <person name="Won Y.J."/>
        </authorList>
    </citation>
    <scope>NUCLEOTIDE SEQUENCE [LARGE SCALE GENOMIC DNA]</scope>
    <source>
        <strain evidence="2">Wonlab-2016</strain>
    </source>
</reference>
<accession>A0ABD0K6N4</accession>
<feature type="compositionally biased region" description="Polar residues" evidence="1">
    <location>
        <begin position="13"/>
        <end position="33"/>
    </location>
</feature>
<evidence type="ECO:0000313" key="3">
    <source>
        <dbReference type="Proteomes" id="UP001519460"/>
    </source>
</evidence>
<evidence type="ECO:0000256" key="1">
    <source>
        <dbReference type="SAM" id="MobiDB-lite"/>
    </source>
</evidence>
<name>A0ABD0K6N4_9CAEN</name>
<dbReference type="EMBL" id="JACVVK020000235">
    <property type="protein sequence ID" value="KAK7483006.1"/>
    <property type="molecule type" value="Genomic_DNA"/>
</dbReference>
<gene>
    <name evidence="2" type="ORF">BaRGS_00025783</name>
</gene>
<dbReference type="Proteomes" id="UP001519460">
    <property type="component" value="Unassembled WGS sequence"/>
</dbReference>
<feature type="region of interest" description="Disordered" evidence="1">
    <location>
        <begin position="1"/>
        <end position="33"/>
    </location>
</feature>
<organism evidence="2 3">
    <name type="scientific">Batillaria attramentaria</name>
    <dbReference type="NCBI Taxonomy" id="370345"/>
    <lineage>
        <taxon>Eukaryota</taxon>
        <taxon>Metazoa</taxon>
        <taxon>Spiralia</taxon>
        <taxon>Lophotrochozoa</taxon>
        <taxon>Mollusca</taxon>
        <taxon>Gastropoda</taxon>
        <taxon>Caenogastropoda</taxon>
        <taxon>Sorbeoconcha</taxon>
        <taxon>Cerithioidea</taxon>
        <taxon>Batillariidae</taxon>
        <taxon>Batillaria</taxon>
    </lineage>
</organism>
<sequence length="116" mass="12585">MHTADSKPKGVNSCRTSVRMNNTSPLQTQQQETGEVIHDCISDYPPMHVLPTGLPYGDVGNVTRNSQDAPRVHNAAQPRGAGGHQLMSLTGYSYDVAAYQLEISYSANSTFNMDSV</sequence>
<protein>
    <submittedName>
        <fullName evidence="2">Uncharacterized protein</fullName>
    </submittedName>
</protein>
<evidence type="ECO:0000313" key="2">
    <source>
        <dbReference type="EMBL" id="KAK7483006.1"/>
    </source>
</evidence>
<comment type="caution">
    <text evidence="2">The sequence shown here is derived from an EMBL/GenBank/DDBJ whole genome shotgun (WGS) entry which is preliminary data.</text>
</comment>